<proteinExistence type="predicted"/>
<dbReference type="Gramene" id="OB06G30500.1">
    <property type="protein sequence ID" value="OB06G30500.1"/>
    <property type="gene ID" value="OB06G30500"/>
</dbReference>
<keyword evidence="2" id="KW-1185">Reference proteome</keyword>
<dbReference type="Proteomes" id="UP000006038">
    <property type="component" value="Chromosome 6"/>
</dbReference>
<evidence type="ECO:0000313" key="1">
    <source>
        <dbReference type="EnsemblPlants" id="OB06G30500.1"/>
    </source>
</evidence>
<dbReference type="AlphaFoldDB" id="J3MGA6"/>
<reference evidence="1" key="1">
    <citation type="journal article" date="2013" name="Nat. Commun.">
        <title>Whole-genome sequencing of Oryza brachyantha reveals mechanisms underlying Oryza genome evolution.</title>
        <authorList>
            <person name="Chen J."/>
            <person name="Huang Q."/>
            <person name="Gao D."/>
            <person name="Wang J."/>
            <person name="Lang Y."/>
            <person name="Liu T."/>
            <person name="Li B."/>
            <person name="Bai Z."/>
            <person name="Luis Goicoechea J."/>
            <person name="Liang C."/>
            <person name="Chen C."/>
            <person name="Zhang W."/>
            <person name="Sun S."/>
            <person name="Liao Y."/>
            <person name="Zhang X."/>
            <person name="Yang L."/>
            <person name="Song C."/>
            <person name="Wang M."/>
            <person name="Shi J."/>
            <person name="Liu G."/>
            <person name="Liu J."/>
            <person name="Zhou H."/>
            <person name="Zhou W."/>
            <person name="Yu Q."/>
            <person name="An N."/>
            <person name="Chen Y."/>
            <person name="Cai Q."/>
            <person name="Wang B."/>
            <person name="Liu B."/>
            <person name="Min J."/>
            <person name="Huang Y."/>
            <person name="Wu H."/>
            <person name="Li Z."/>
            <person name="Zhang Y."/>
            <person name="Yin Y."/>
            <person name="Song W."/>
            <person name="Jiang J."/>
            <person name="Jackson S.A."/>
            <person name="Wing R.A."/>
            <person name="Wang J."/>
            <person name="Chen M."/>
        </authorList>
    </citation>
    <scope>NUCLEOTIDE SEQUENCE [LARGE SCALE GENOMIC DNA]</scope>
    <source>
        <strain evidence="1">cv. IRGC 101232</strain>
    </source>
</reference>
<sequence>MQMQQTGKEVQQKYAGRETLFTQRRYKGLLWNSRYSQELVHFPRKYSQKILYSKGDQSGLRFAFNQSYRPNPHISCSTIYSS</sequence>
<evidence type="ECO:0000313" key="2">
    <source>
        <dbReference type="Proteomes" id="UP000006038"/>
    </source>
</evidence>
<organism evidence="1">
    <name type="scientific">Oryza brachyantha</name>
    <name type="common">malo sina</name>
    <dbReference type="NCBI Taxonomy" id="4533"/>
    <lineage>
        <taxon>Eukaryota</taxon>
        <taxon>Viridiplantae</taxon>
        <taxon>Streptophyta</taxon>
        <taxon>Embryophyta</taxon>
        <taxon>Tracheophyta</taxon>
        <taxon>Spermatophyta</taxon>
        <taxon>Magnoliopsida</taxon>
        <taxon>Liliopsida</taxon>
        <taxon>Poales</taxon>
        <taxon>Poaceae</taxon>
        <taxon>BOP clade</taxon>
        <taxon>Oryzoideae</taxon>
        <taxon>Oryzeae</taxon>
        <taxon>Oryzinae</taxon>
        <taxon>Oryza</taxon>
    </lineage>
</organism>
<name>J3MGA6_ORYBR</name>
<dbReference type="EnsemblPlants" id="OB06G30500.1">
    <property type="protein sequence ID" value="OB06G30500.1"/>
    <property type="gene ID" value="OB06G30500"/>
</dbReference>
<protein>
    <submittedName>
        <fullName evidence="1">Uncharacterized protein</fullName>
    </submittedName>
</protein>
<accession>J3MGA6</accession>
<reference evidence="1" key="2">
    <citation type="submission" date="2013-04" db="UniProtKB">
        <authorList>
            <consortium name="EnsemblPlants"/>
        </authorList>
    </citation>
    <scope>IDENTIFICATION</scope>
</reference>
<dbReference type="HOGENOM" id="CLU_2562016_0_0_1"/>